<dbReference type="InterPro" id="IPR001296">
    <property type="entry name" value="Glyco_trans_1"/>
</dbReference>
<feature type="domain" description="Glycosyl transferase family 1" evidence="1">
    <location>
        <begin position="263"/>
        <end position="416"/>
    </location>
</feature>
<dbReference type="EMBL" id="JAJEPR010000003">
    <property type="protein sequence ID" value="MCC2188711.1"/>
    <property type="molecule type" value="Genomic_DNA"/>
</dbReference>
<dbReference type="AlphaFoldDB" id="A0AAE3J4U5"/>
<accession>A0AAE3J4U5</accession>
<dbReference type="PANTHER" id="PTHR12526:SF630">
    <property type="entry name" value="GLYCOSYLTRANSFERASE"/>
    <property type="match status" value="1"/>
</dbReference>
<reference evidence="3 4" key="1">
    <citation type="submission" date="2021-10" db="EMBL/GenBank/DDBJ databases">
        <title>Anaerobic single-cell dispensing facilitates the cultivation of human gut bacteria.</title>
        <authorList>
            <person name="Afrizal A."/>
        </authorList>
    </citation>
    <scope>NUCLEOTIDE SEQUENCE [LARGE SCALE GENOMIC DNA]</scope>
    <source>
        <strain evidence="3 4">CLA-AA-H277</strain>
    </source>
</reference>
<keyword evidence="4" id="KW-1185">Reference proteome</keyword>
<dbReference type="Pfam" id="PF13439">
    <property type="entry name" value="Glyco_transf_4"/>
    <property type="match status" value="1"/>
</dbReference>
<gene>
    <name evidence="3" type="ORF">LKD71_02540</name>
</gene>
<dbReference type="Proteomes" id="UP001197875">
    <property type="component" value="Unassembled WGS sequence"/>
</dbReference>
<feature type="domain" description="Glycosyltransferase subfamily 4-like N-terminal" evidence="2">
    <location>
        <begin position="92"/>
        <end position="251"/>
    </location>
</feature>
<keyword evidence="3" id="KW-0328">Glycosyltransferase</keyword>
<dbReference type="Pfam" id="PF00534">
    <property type="entry name" value="Glycos_transf_1"/>
    <property type="match status" value="1"/>
</dbReference>
<comment type="caution">
    <text evidence="3">The sequence shown here is derived from an EMBL/GenBank/DDBJ whole genome shotgun (WGS) entry which is preliminary data.</text>
</comment>
<name>A0AAE3J4U5_9FIRM</name>
<dbReference type="SUPFAM" id="SSF53756">
    <property type="entry name" value="UDP-Glycosyltransferase/glycogen phosphorylase"/>
    <property type="match status" value="1"/>
</dbReference>
<sequence length="521" mass="59631">MDLLKFQNDMENETLETAVNTWEKELNQKEKGSGYDLLTQIYGLKEVVCFLEKKYYGKEDELAEQLEHSGLKEAHARQVKKIATYYHRLSNGGVQRVVSQLIPLWCSMGYEVVLLTDEEPSEEDYELPAGVKRLVLPNCAGIRSGNYEARAEMLEKIIEEEQIDLMVYHAYLGNMLFWDLMMLKGHRIPFVVCTHSVFSRFAMEGYYRTFVKMPFLYRFCDCLLTLSRTDVEFYRGLGIRVTYMPNPVDLSVGREKMASLDSFSMLWMGRISEEKNPAAAVEIAARVIKEVPKAELLIVGKGDEALTGQLKNRIAELHMEEKILLCGFQKDVERFYQSAAVCISTSRVEGFPCTNIESRLYGLPSVCFALPYVELYKTDQGLITVPEGDVEGAAKAVISLLKDDEYRKKMGQDARKLVEQFASFDYAAAWKQVFEGTLTFMEASEDCQVMMETLLRHYKTGLSPHREVIVSQCRKAEAQRTAKLEAEQEKRLEEVRNSHSYRLGHALLWLPGKIRKVFGGK</sequence>
<protein>
    <submittedName>
        <fullName evidence="3">Glycosyltransferase</fullName>
        <ecNumber evidence="3">2.4.-.-</ecNumber>
    </submittedName>
</protein>
<dbReference type="EC" id="2.4.-.-" evidence="3"/>
<evidence type="ECO:0000313" key="3">
    <source>
        <dbReference type="EMBL" id="MCC2188711.1"/>
    </source>
</evidence>
<dbReference type="PANTHER" id="PTHR12526">
    <property type="entry name" value="GLYCOSYLTRANSFERASE"/>
    <property type="match status" value="1"/>
</dbReference>
<proteinExistence type="predicted"/>
<dbReference type="InterPro" id="IPR028098">
    <property type="entry name" value="Glyco_trans_4-like_N"/>
</dbReference>
<organism evidence="3 4">
    <name type="scientific">Fusicatenibacter faecihominis</name>
    <dbReference type="NCBI Taxonomy" id="2881276"/>
    <lineage>
        <taxon>Bacteria</taxon>
        <taxon>Bacillati</taxon>
        <taxon>Bacillota</taxon>
        <taxon>Clostridia</taxon>
        <taxon>Lachnospirales</taxon>
        <taxon>Lachnospiraceae</taxon>
        <taxon>Fusicatenibacter</taxon>
    </lineage>
</organism>
<dbReference type="RefSeq" id="WP_227614221.1">
    <property type="nucleotide sequence ID" value="NZ_JAJEPR010000003.1"/>
</dbReference>
<evidence type="ECO:0000259" key="1">
    <source>
        <dbReference type="Pfam" id="PF00534"/>
    </source>
</evidence>
<evidence type="ECO:0000313" key="4">
    <source>
        <dbReference type="Proteomes" id="UP001197875"/>
    </source>
</evidence>
<dbReference type="GO" id="GO:0016757">
    <property type="term" value="F:glycosyltransferase activity"/>
    <property type="evidence" value="ECO:0007669"/>
    <property type="project" value="UniProtKB-KW"/>
</dbReference>
<dbReference type="Gene3D" id="3.40.50.2000">
    <property type="entry name" value="Glycogen Phosphorylase B"/>
    <property type="match status" value="2"/>
</dbReference>
<keyword evidence="3" id="KW-0808">Transferase</keyword>
<evidence type="ECO:0000259" key="2">
    <source>
        <dbReference type="Pfam" id="PF13439"/>
    </source>
</evidence>